<evidence type="ECO:0008006" key="3">
    <source>
        <dbReference type="Google" id="ProtNLM"/>
    </source>
</evidence>
<organism evidence="1 2">
    <name type="scientific">Salinarimonas ramus</name>
    <dbReference type="NCBI Taxonomy" id="690164"/>
    <lineage>
        <taxon>Bacteria</taxon>
        <taxon>Pseudomonadati</taxon>
        <taxon>Pseudomonadota</taxon>
        <taxon>Alphaproteobacteria</taxon>
        <taxon>Hyphomicrobiales</taxon>
        <taxon>Salinarimonadaceae</taxon>
        <taxon>Salinarimonas</taxon>
    </lineage>
</organism>
<proteinExistence type="predicted"/>
<keyword evidence="2" id="KW-1185">Reference proteome</keyword>
<dbReference type="Proteomes" id="UP000600449">
    <property type="component" value="Unassembled WGS sequence"/>
</dbReference>
<dbReference type="RefSeq" id="WP_188913650.1">
    <property type="nucleotide sequence ID" value="NZ_BMMF01000007.1"/>
</dbReference>
<comment type="caution">
    <text evidence="1">The sequence shown here is derived from an EMBL/GenBank/DDBJ whole genome shotgun (WGS) entry which is preliminary data.</text>
</comment>
<evidence type="ECO:0000313" key="1">
    <source>
        <dbReference type="EMBL" id="GGK37790.1"/>
    </source>
</evidence>
<dbReference type="AlphaFoldDB" id="A0A917Q9I8"/>
<gene>
    <name evidence="1" type="ORF">GCM10011322_26060</name>
</gene>
<reference evidence="1 2" key="1">
    <citation type="journal article" date="2014" name="Int. J. Syst. Evol. Microbiol.">
        <title>Complete genome sequence of Corynebacterium casei LMG S-19264T (=DSM 44701T), isolated from a smear-ripened cheese.</title>
        <authorList>
            <consortium name="US DOE Joint Genome Institute (JGI-PGF)"/>
            <person name="Walter F."/>
            <person name="Albersmeier A."/>
            <person name="Kalinowski J."/>
            <person name="Ruckert C."/>
        </authorList>
    </citation>
    <scope>NUCLEOTIDE SEQUENCE [LARGE SCALE GENOMIC DNA]</scope>
    <source>
        <strain evidence="1 2">CGMCC 1.9161</strain>
    </source>
</reference>
<evidence type="ECO:0000313" key="2">
    <source>
        <dbReference type="Proteomes" id="UP000600449"/>
    </source>
</evidence>
<name>A0A917Q9I8_9HYPH</name>
<accession>A0A917Q9I8</accession>
<sequence length="62" mass="6997">MDTVLLTNAEGPIIDDAWLKREVLPVIERVDRGEEDTVPLEEAFAKVEERYLARKAADRGGE</sequence>
<dbReference type="EMBL" id="BMMF01000007">
    <property type="protein sequence ID" value="GGK37790.1"/>
    <property type="molecule type" value="Genomic_DNA"/>
</dbReference>
<protein>
    <recommendedName>
        <fullName evidence="3">Addiction module component</fullName>
    </recommendedName>
</protein>